<protein>
    <submittedName>
        <fullName evidence="2">Endonuclease</fullName>
    </submittedName>
</protein>
<name>A0A9X1B5F9_9GAMM</name>
<dbReference type="Gene3D" id="3.60.10.10">
    <property type="entry name" value="Endonuclease/exonuclease/phosphatase"/>
    <property type="match status" value="1"/>
</dbReference>
<keyword evidence="2" id="KW-0255">Endonuclease</keyword>
<sequence>MNSLRLLTFNIQAGIESRRYRDYFANSWKHLIPHAARQRNLASIGALLQGFDIIGLQEVDAGSLRSAYIDQAKYLAQEAGYPYWMSQVNRELGHLARHSNGLLSRIRPGAVTEHKLPGLPGRGAMVVEFPTNANEPFAVCVLHLALGRRAQRRQLDYLVDIARSYRMIVLMGDFNCGCGSRLLRASIAAAGLRGLDCELKTFPSWRPERNLDHILVSPHLRITAARVLDYALSDHLPISMEVELPDGVDLLAPEAGAVAALRSGLATEA</sequence>
<evidence type="ECO:0000313" key="2">
    <source>
        <dbReference type="EMBL" id="MBK1620428.1"/>
    </source>
</evidence>
<evidence type="ECO:0000313" key="3">
    <source>
        <dbReference type="Proteomes" id="UP001138768"/>
    </source>
</evidence>
<dbReference type="GO" id="GO:0004519">
    <property type="term" value="F:endonuclease activity"/>
    <property type="evidence" value="ECO:0007669"/>
    <property type="project" value="UniProtKB-KW"/>
</dbReference>
<dbReference type="SUPFAM" id="SSF56219">
    <property type="entry name" value="DNase I-like"/>
    <property type="match status" value="1"/>
</dbReference>
<dbReference type="InterPro" id="IPR005135">
    <property type="entry name" value="Endo/exonuclease/phosphatase"/>
</dbReference>
<feature type="domain" description="Endonuclease/exonuclease/phosphatase" evidence="1">
    <location>
        <begin position="7"/>
        <end position="235"/>
    </location>
</feature>
<dbReference type="Pfam" id="PF03372">
    <property type="entry name" value="Exo_endo_phos"/>
    <property type="match status" value="1"/>
</dbReference>
<evidence type="ECO:0000259" key="1">
    <source>
        <dbReference type="Pfam" id="PF03372"/>
    </source>
</evidence>
<dbReference type="InterPro" id="IPR036691">
    <property type="entry name" value="Endo/exonu/phosph_ase_sf"/>
</dbReference>
<keyword evidence="2" id="KW-0540">Nuclease</keyword>
<dbReference type="PANTHER" id="PTHR14859">
    <property type="entry name" value="CALCOFLUOR WHITE HYPERSENSITIVE PROTEIN PRECURSOR"/>
    <property type="match status" value="1"/>
</dbReference>
<dbReference type="EMBL" id="NRRY01000039">
    <property type="protein sequence ID" value="MBK1620428.1"/>
    <property type="molecule type" value="Genomic_DNA"/>
</dbReference>
<keyword evidence="3" id="KW-1185">Reference proteome</keyword>
<proteinExistence type="predicted"/>
<reference evidence="2 3" key="1">
    <citation type="journal article" date="2020" name="Microorganisms">
        <title>Osmotic Adaptation and Compatible Solute Biosynthesis of Phototrophic Bacteria as Revealed from Genome Analyses.</title>
        <authorList>
            <person name="Imhoff J.F."/>
            <person name="Rahn T."/>
            <person name="Kunzel S."/>
            <person name="Keller A."/>
            <person name="Neulinger S.C."/>
        </authorList>
    </citation>
    <scope>NUCLEOTIDE SEQUENCE [LARGE SCALE GENOMIC DNA]</scope>
    <source>
        <strain evidence="2 3">DSM 25653</strain>
    </source>
</reference>
<dbReference type="Proteomes" id="UP001138768">
    <property type="component" value="Unassembled WGS sequence"/>
</dbReference>
<dbReference type="AlphaFoldDB" id="A0A9X1B5F9"/>
<organism evidence="2 3">
    <name type="scientific">Lamprobacter modestohalophilus</name>
    <dbReference type="NCBI Taxonomy" id="1064514"/>
    <lineage>
        <taxon>Bacteria</taxon>
        <taxon>Pseudomonadati</taxon>
        <taxon>Pseudomonadota</taxon>
        <taxon>Gammaproteobacteria</taxon>
        <taxon>Chromatiales</taxon>
        <taxon>Chromatiaceae</taxon>
        <taxon>Lamprobacter</taxon>
    </lineage>
</organism>
<accession>A0A9X1B5F9</accession>
<dbReference type="GO" id="GO:0016020">
    <property type="term" value="C:membrane"/>
    <property type="evidence" value="ECO:0007669"/>
    <property type="project" value="GOC"/>
</dbReference>
<dbReference type="RefSeq" id="WP_200247356.1">
    <property type="nucleotide sequence ID" value="NZ_NRRY01000039.1"/>
</dbReference>
<keyword evidence="2" id="KW-0378">Hydrolase</keyword>
<dbReference type="InterPro" id="IPR051916">
    <property type="entry name" value="GPI-anchor_lipid_remodeler"/>
</dbReference>
<dbReference type="PANTHER" id="PTHR14859:SF15">
    <property type="entry name" value="ENDONUCLEASE_EXONUCLEASE_PHOSPHATASE DOMAIN-CONTAINING PROTEIN"/>
    <property type="match status" value="1"/>
</dbReference>
<dbReference type="GO" id="GO:0006506">
    <property type="term" value="P:GPI anchor biosynthetic process"/>
    <property type="evidence" value="ECO:0007669"/>
    <property type="project" value="TreeGrafter"/>
</dbReference>
<gene>
    <name evidence="2" type="ORF">CKO42_18695</name>
</gene>
<comment type="caution">
    <text evidence="2">The sequence shown here is derived from an EMBL/GenBank/DDBJ whole genome shotgun (WGS) entry which is preliminary data.</text>
</comment>